<comment type="caution">
    <text evidence="1">The sequence shown here is derived from an EMBL/GenBank/DDBJ whole genome shotgun (WGS) entry which is preliminary data.</text>
</comment>
<reference evidence="1" key="1">
    <citation type="submission" date="2016-12" db="EMBL/GenBank/DDBJ databases">
        <authorList>
            <person name="Moulin L."/>
        </authorList>
    </citation>
    <scope>NUCLEOTIDE SEQUENCE [LARGE SCALE GENOMIC DNA]</scope>
    <source>
        <strain evidence="1">STM 7183</strain>
    </source>
</reference>
<sequence>MPCGATGANEKRMRIHPFSAALRLWERLRTPATERRSDAARLPFPQRHGCRTQRALGLTAFLPALDGEALAALRAACVDDFAATSGLHANAEAMGALTARHGRLVSTFHVALTCLRNNRASIAESAMAGGSKIGFRGTRYLNRFSLTRQ</sequence>
<dbReference type="Proteomes" id="UP000195569">
    <property type="component" value="Unassembled WGS sequence"/>
</dbReference>
<protein>
    <submittedName>
        <fullName evidence="1">Uncharacterized protein</fullName>
    </submittedName>
</protein>
<proteinExistence type="predicted"/>
<evidence type="ECO:0000313" key="2">
    <source>
        <dbReference type="Proteomes" id="UP000195569"/>
    </source>
</evidence>
<keyword evidence="2" id="KW-1185">Reference proteome</keyword>
<name>A0A1N7RJM9_9BURK</name>
<evidence type="ECO:0000313" key="1">
    <source>
        <dbReference type="EMBL" id="SIT35316.1"/>
    </source>
</evidence>
<organism evidence="1 2">
    <name type="scientific">Paraburkholderia piptadeniae</name>
    <dbReference type="NCBI Taxonomy" id="1701573"/>
    <lineage>
        <taxon>Bacteria</taxon>
        <taxon>Pseudomonadati</taxon>
        <taxon>Pseudomonadota</taxon>
        <taxon>Betaproteobacteria</taxon>
        <taxon>Burkholderiales</taxon>
        <taxon>Burkholderiaceae</taxon>
        <taxon>Paraburkholderia</taxon>
    </lineage>
</organism>
<dbReference type="EMBL" id="CYGY02000002">
    <property type="protein sequence ID" value="SIT35316.1"/>
    <property type="molecule type" value="Genomic_DNA"/>
</dbReference>
<gene>
    <name evidence="1" type="ORF">BN2476_20124</name>
</gene>
<accession>A0A1N7RJM9</accession>
<dbReference type="AlphaFoldDB" id="A0A1N7RJM9"/>